<feature type="region of interest" description="Disordered" evidence="1">
    <location>
        <begin position="75"/>
        <end position="113"/>
    </location>
</feature>
<organism evidence="2">
    <name type="scientific">Oryza sativa subsp. japonica</name>
    <name type="common">Rice</name>
    <dbReference type="NCBI Taxonomy" id="39947"/>
    <lineage>
        <taxon>Eukaryota</taxon>
        <taxon>Viridiplantae</taxon>
        <taxon>Streptophyta</taxon>
        <taxon>Embryophyta</taxon>
        <taxon>Tracheophyta</taxon>
        <taxon>Spermatophyta</taxon>
        <taxon>Magnoliopsida</taxon>
        <taxon>Liliopsida</taxon>
        <taxon>Poales</taxon>
        <taxon>Poaceae</taxon>
        <taxon>BOP clade</taxon>
        <taxon>Oryzoideae</taxon>
        <taxon>Oryzeae</taxon>
        <taxon>Oryzinae</taxon>
        <taxon>Oryza</taxon>
        <taxon>Oryza sativa</taxon>
    </lineage>
</organism>
<proteinExistence type="predicted"/>
<evidence type="ECO:0000256" key="1">
    <source>
        <dbReference type="SAM" id="MobiDB-lite"/>
    </source>
</evidence>
<dbReference type="Proteomes" id="UP000817658">
    <property type="component" value="Chromosome 1"/>
</dbReference>
<protein>
    <submittedName>
        <fullName evidence="2">Uncharacterized protein</fullName>
    </submittedName>
</protein>
<gene>
    <name evidence="2" type="primary">B1045F02.12</name>
</gene>
<name>Q5ZBD3_ORYSJ</name>
<reference evidence="2" key="1">
    <citation type="journal article" date="2002" name="Nature">
        <title>The genome sequence and structure of rice chromosome 1.</title>
        <authorList>
            <person name="Sasaki T."/>
            <person name="Matsumoto T."/>
            <person name="Yamamoto K."/>
            <person name="Sakata K."/>
            <person name="Baba T."/>
            <person name="Katayose Y."/>
            <person name="Wu J."/>
            <person name="Niimura Y."/>
            <person name="Cheng Z."/>
            <person name="Nagamura Y."/>
            <person name="Antonio B.A."/>
            <person name="Kanamori H."/>
            <person name="Hosokawa S."/>
            <person name="Masukawa M."/>
            <person name="Arikawa K."/>
            <person name="Chiden Y."/>
            <person name="Hayashi M."/>
            <person name="Okamoto M."/>
            <person name="Ando T."/>
            <person name="Aoki H."/>
            <person name="Arita K."/>
            <person name="Hamada M."/>
            <person name="Harada C."/>
            <person name="Hijishita S."/>
            <person name="Honda M."/>
            <person name="Ichikawa Y."/>
            <person name="Idonuma A."/>
            <person name="Iijima M."/>
            <person name="Ikeda M."/>
            <person name="Ikeno M."/>
            <person name="Itoh S."/>
            <person name="Itoh T."/>
            <person name="Itoh Y."/>
            <person name="Itoh Y."/>
            <person name="Iwabuchi A."/>
            <person name="Kamiya K."/>
            <person name="Karasawa W."/>
            <person name="Katagiri S."/>
            <person name="Kikuta A."/>
            <person name="Kobayashi N."/>
            <person name="Kono I."/>
            <person name="Machita K."/>
            <person name="Maehara T."/>
            <person name="Mizuno H."/>
            <person name="Mizubayashi T."/>
            <person name="Mukai Y."/>
            <person name="Nagasaki H."/>
            <person name="Nakashima M."/>
            <person name="Nakama Y."/>
            <person name="Nakamichi Y."/>
            <person name="Nakamura M."/>
            <person name="Namiki N."/>
            <person name="Negishi M."/>
            <person name="Ohta I."/>
            <person name="Ono N."/>
            <person name="Saji S."/>
            <person name="Sakai K."/>
            <person name="Shibata M."/>
            <person name="Shimokawa T."/>
            <person name="Shomura A."/>
            <person name="Song J."/>
            <person name="Takazaki Y."/>
            <person name="Terasawa K."/>
            <person name="Tsuji K."/>
            <person name="Waki K."/>
            <person name="Yamagata H."/>
            <person name="Yamane H."/>
            <person name="Yoshiki S."/>
            <person name="Yoshihara R."/>
            <person name="Yukawa K."/>
            <person name="Zhong H."/>
            <person name="Iwama H."/>
            <person name="Endo T."/>
            <person name="Ito H."/>
            <person name="Hahn J.H."/>
            <person name="Kim H.I."/>
            <person name="Eun M.Y."/>
            <person name="Yano M."/>
            <person name="Jiang J."/>
            <person name="Gojobori T."/>
        </authorList>
    </citation>
    <scope>NUCLEOTIDE SEQUENCE [LARGE SCALE GENOMIC DNA]</scope>
</reference>
<sequence length="113" mass="11545">MPSLVTGTLLHPGLLIASVRDDMEASAADHHGGHHHQTTKKIISQGSDGIGGGGGGKSRVDLYAGAVAQRALYGPTTTSRCRGAARQRQQAVAGGKDSKQPSRLSKMSGAEGT</sequence>
<evidence type="ECO:0000313" key="2">
    <source>
        <dbReference type="EMBL" id="BAD53086.1"/>
    </source>
</evidence>
<feature type="region of interest" description="Disordered" evidence="1">
    <location>
        <begin position="25"/>
        <end position="56"/>
    </location>
</feature>
<accession>Q5ZBD3</accession>
<feature type="compositionally biased region" description="Low complexity" evidence="1">
    <location>
        <begin position="82"/>
        <end position="95"/>
    </location>
</feature>
<dbReference type="AlphaFoldDB" id="Q5ZBD3"/>
<dbReference type="EMBL" id="AP003329">
    <property type="protein sequence ID" value="BAD53086.1"/>
    <property type="molecule type" value="Genomic_DNA"/>
</dbReference>